<dbReference type="Proteomes" id="UP001066276">
    <property type="component" value="Chromosome 3_2"/>
</dbReference>
<gene>
    <name evidence="1" type="ORF">NDU88_006759</name>
</gene>
<accession>A0AAV7U112</accession>
<proteinExistence type="predicted"/>
<evidence type="ECO:0000313" key="2">
    <source>
        <dbReference type="Proteomes" id="UP001066276"/>
    </source>
</evidence>
<sequence>MEPRTGVALTAQAPLLKEHGLKPARGITGLSSEPIYPNCEQRKKAPSLQEELIVELTPVIDPAIGSFPKRLLKHLQYR</sequence>
<dbReference type="AlphaFoldDB" id="A0AAV7U112"/>
<protein>
    <submittedName>
        <fullName evidence="1">Uncharacterized protein</fullName>
    </submittedName>
</protein>
<name>A0AAV7U112_PLEWA</name>
<keyword evidence="2" id="KW-1185">Reference proteome</keyword>
<comment type="caution">
    <text evidence="1">The sequence shown here is derived from an EMBL/GenBank/DDBJ whole genome shotgun (WGS) entry which is preliminary data.</text>
</comment>
<dbReference type="EMBL" id="JANPWB010000006">
    <property type="protein sequence ID" value="KAJ1181553.1"/>
    <property type="molecule type" value="Genomic_DNA"/>
</dbReference>
<evidence type="ECO:0000313" key="1">
    <source>
        <dbReference type="EMBL" id="KAJ1181553.1"/>
    </source>
</evidence>
<organism evidence="1 2">
    <name type="scientific">Pleurodeles waltl</name>
    <name type="common">Iberian ribbed newt</name>
    <dbReference type="NCBI Taxonomy" id="8319"/>
    <lineage>
        <taxon>Eukaryota</taxon>
        <taxon>Metazoa</taxon>
        <taxon>Chordata</taxon>
        <taxon>Craniata</taxon>
        <taxon>Vertebrata</taxon>
        <taxon>Euteleostomi</taxon>
        <taxon>Amphibia</taxon>
        <taxon>Batrachia</taxon>
        <taxon>Caudata</taxon>
        <taxon>Salamandroidea</taxon>
        <taxon>Salamandridae</taxon>
        <taxon>Pleurodelinae</taxon>
        <taxon>Pleurodeles</taxon>
    </lineage>
</organism>
<reference evidence="1" key="1">
    <citation type="journal article" date="2022" name="bioRxiv">
        <title>Sequencing and chromosome-scale assembly of the giantPleurodeles waltlgenome.</title>
        <authorList>
            <person name="Brown T."/>
            <person name="Elewa A."/>
            <person name="Iarovenko S."/>
            <person name="Subramanian E."/>
            <person name="Araus A.J."/>
            <person name="Petzold A."/>
            <person name="Susuki M."/>
            <person name="Suzuki K.-i.T."/>
            <person name="Hayashi T."/>
            <person name="Toyoda A."/>
            <person name="Oliveira C."/>
            <person name="Osipova E."/>
            <person name="Leigh N.D."/>
            <person name="Simon A."/>
            <person name="Yun M.H."/>
        </authorList>
    </citation>
    <scope>NUCLEOTIDE SEQUENCE</scope>
    <source>
        <strain evidence="1">20211129_DDA</strain>
        <tissue evidence="1">Liver</tissue>
    </source>
</reference>